<keyword evidence="2" id="KW-1185">Reference proteome</keyword>
<accession>A0A8T2TX61</accession>
<protein>
    <submittedName>
        <fullName evidence="1">Uncharacterized protein</fullName>
    </submittedName>
</protein>
<dbReference type="EMBL" id="CM035416">
    <property type="protein sequence ID" value="KAH7426173.1"/>
    <property type="molecule type" value="Genomic_DNA"/>
</dbReference>
<sequence>MYCNGRIPFAIRKDPANTTDRAVASSRFICCSFPSLSSIITALWVQDYDLCEDIFILESLNIESLEEITGVYERLSHVMQGLSSIEKAIFFAAEMDACYVDVNYLWKCSEMKRCDIRHGFSCQFKRHERLKSCRSE</sequence>
<evidence type="ECO:0000313" key="1">
    <source>
        <dbReference type="EMBL" id="KAH7426173.1"/>
    </source>
</evidence>
<dbReference type="Proteomes" id="UP000825935">
    <property type="component" value="Chromosome 11"/>
</dbReference>
<gene>
    <name evidence="1" type="ORF">KP509_11G088000</name>
</gene>
<proteinExistence type="predicted"/>
<evidence type="ECO:0000313" key="2">
    <source>
        <dbReference type="Proteomes" id="UP000825935"/>
    </source>
</evidence>
<reference evidence="1" key="1">
    <citation type="submission" date="2021-08" db="EMBL/GenBank/DDBJ databases">
        <title>WGS assembly of Ceratopteris richardii.</title>
        <authorList>
            <person name="Marchant D.B."/>
            <person name="Chen G."/>
            <person name="Jenkins J."/>
            <person name="Shu S."/>
            <person name="Leebens-Mack J."/>
            <person name="Grimwood J."/>
            <person name="Schmutz J."/>
            <person name="Soltis P."/>
            <person name="Soltis D."/>
            <person name="Chen Z.-H."/>
        </authorList>
    </citation>
    <scope>NUCLEOTIDE SEQUENCE</scope>
    <source>
        <strain evidence="1">Whitten #5841</strain>
        <tissue evidence="1">Leaf</tissue>
    </source>
</reference>
<name>A0A8T2TX61_CERRI</name>
<comment type="caution">
    <text evidence="1">The sequence shown here is derived from an EMBL/GenBank/DDBJ whole genome shotgun (WGS) entry which is preliminary data.</text>
</comment>
<dbReference type="AlphaFoldDB" id="A0A8T2TX61"/>
<organism evidence="1 2">
    <name type="scientific">Ceratopteris richardii</name>
    <name type="common">Triangle waterfern</name>
    <dbReference type="NCBI Taxonomy" id="49495"/>
    <lineage>
        <taxon>Eukaryota</taxon>
        <taxon>Viridiplantae</taxon>
        <taxon>Streptophyta</taxon>
        <taxon>Embryophyta</taxon>
        <taxon>Tracheophyta</taxon>
        <taxon>Polypodiopsida</taxon>
        <taxon>Polypodiidae</taxon>
        <taxon>Polypodiales</taxon>
        <taxon>Pteridineae</taxon>
        <taxon>Pteridaceae</taxon>
        <taxon>Parkerioideae</taxon>
        <taxon>Ceratopteris</taxon>
    </lineage>
</organism>